<evidence type="ECO:0000313" key="2">
    <source>
        <dbReference type="Proteomes" id="UP000709437"/>
    </source>
</evidence>
<evidence type="ECO:0008006" key="3">
    <source>
        <dbReference type="Google" id="ProtNLM"/>
    </source>
</evidence>
<dbReference type="EMBL" id="JAHEWX010000015">
    <property type="protein sequence ID" value="MBT1542481.1"/>
    <property type="molecule type" value="Genomic_DNA"/>
</dbReference>
<dbReference type="Proteomes" id="UP000709437">
    <property type="component" value="Unassembled WGS sequence"/>
</dbReference>
<organism evidence="1 2">
    <name type="scientific">Curtobacterium flaccumfaciens pv. flaccumfaciens</name>
    <dbReference type="NCBI Taxonomy" id="138532"/>
    <lineage>
        <taxon>Bacteria</taxon>
        <taxon>Bacillati</taxon>
        <taxon>Actinomycetota</taxon>
        <taxon>Actinomycetes</taxon>
        <taxon>Micrococcales</taxon>
        <taxon>Microbacteriaceae</taxon>
        <taxon>Curtobacterium</taxon>
    </lineage>
</organism>
<comment type="caution">
    <text evidence="1">The sequence shown here is derived from an EMBL/GenBank/DDBJ whole genome shotgun (WGS) entry which is preliminary data.</text>
</comment>
<accession>A0A9Q2ZL39</accession>
<sequence length="349" mass="36940">MSTDWKLDCGPDGVILFGSQSSRYPFDKAPEISDAERENQDSSLPGIDGNFFGDDTTAGQTVAFGLNALGETDAEAEALYAAFRKAWRADSIRRTPGATATLTAPSGRSTFGRPRRITPAYMPIGSGAVGVTADFATQDDLWYGPEDYLQVPFALSQSGGFVFREYSNVEGLTLAESSPGSGLYLPTGLTEEPPGSGLYSPDGLIESPPGSGLYATTSRVTTAEGLRFPLVARGYTTAENTFTVLGDVPTWPIITINGPILNPTVEVAGQFRFTAATSLRYDEQLTIDTRPGRQSVLRNGTQIASLTRTSTLLPAAALPPGSHTFTLSGSSSSGAPTARIVWRAAYPTP</sequence>
<reference evidence="1" key="1">
    <citation type="submission" date="2021-05" db="EMBL/GenBank/DDBJ databases">
        <title>Whole genome sequence of Curtobacterium flaccumfaciens pv. flaccumfaciens strain CFBP 3417.</title>
        <authorList>
            <person name="Osdaghi E."/>
            <person name="Taghouti G."/>
            <person name="Portier P."/>
            <person name="Fazliarab A."/>
            <person name="Taghavi S.M."/>
            <person name="Briand M."/>
            <person name="Le-Saux M."/>
            <person name="Jacques M.-A."/>
        </authorList>
    </citation>
    <scope>NUCLEOTIDE SEQUENCE</scope>
    <source>
        <strain evidence="1">CFBP 3417</strain>
    </source>
</reference>
<evidence type="ECO:0000313" key="1">
    <source>
        <dbReference type="EMBL" id="MBT1542481.1"/>
    </source>
</evidence>
<dbReference type="RefSeq" id="WP_214563274.1">
    <property type="nucleotide sequence ID" value="NZ_JAHEWX010000015.1"/>
</dbReference>
<dbReference type="AlphaFoldDB" id="A0A9Q2ZL39"/>
<protein>
    <recommendedName>
        <fullName evidence="3">Minor tail protein</fullName>
    </recommendedName>
</protein>
<gene>
    <name evidence="1" type="ORF">KK103_11965</name>
</gene>
<name>A0A9Q2ZL39_9MICO</name>
<proteinExistence type="predicted"/>